<gene>
    <name evidence="11" type="ORF">PAC_02614</name>
</gene>
<dbReference type="EMBL" id="FJOG01000003">
    <property type="protein sequence ID" value="CZR52737.1"/>
    <property type="molecule type" value="Genomic_DNA"/>
</dbReference>
<feature type="transmembrane region" description="Helical" evidence="8">
    <location>
        <begin position="135"/>
        <end position="153"/>
    </location>
</feature>
<dbReference type="STRING" id="576137.A0A1L7WIZ0"/>
<evidence type="ECO:0000256" key="3">
    <source>
        <dbReference type="ARBA" id="ARBA00022692"/>
    </source>
</evidence>
<accession>A0A1L7WIZ0</accession>
<feature type="domain" description="ABC transporter" evidence="9">
    <location>
        <begin position="1192"/>
        <end position="1446"/>
    </location>
</feature>
<evidence type="ECO:0000256" key="5">
    <source>
        <dbReference type="ARBA" id="ARBA00022840"/>
    </source>
</evidence>
<dbReference type="PANTHER" id="PTHR24223">
    <property type="entry name" value="ATP-BINDING CASSETTE SUB-FAMILY C"/>
    <property type="match status" value="1"/>
</dbReference>
<sequence>MSLYEDGAGTTTSHQGRIFSSSFPQKVVSWDPTDIVFTATIISAIVFLIYLPFRLQQLRKCSIEAVSSWQGPLKSMLAILLSIISLIYLINYLTSPTQNETPLVASILISIFADLGLGLLLFLSQRRSLRPSDLATLYLISSILCDVILLTIPSGLPPYSSHLIALRCMFHFALLILECRNRLLVDGATNKSQSPEETSGVLSRVFFSWINPILIQGYKNILIDQDLPPLSQELRPKATRRGILQAWDQRAKPESRRTLPLTLFKCIRKPFIAAIIPRLFLIVFRYSQPVLIKESIRFVLTSSAGSGSNRGYWLIVSAIAVYVGLAISTGIYQQRLNKLKLLTRSALVGLIHDKTMNSPSISYDNGESTTLMSTDADSLDGMAEMFHETWAQVFEVVIGIVLLASEVGWIWPLLLFLIFLCSRVSRYVAKNLQPRQKAWNSATQARVAATSSMLSSMKTIKMLGFQSYLAIRIQELREQELYAASKLRWMQVYYNASANALGIISPAVTLVIYAVIAGIRGRSLDTETAFTTMAILSMVTHPANMVMTIVPKAIGAMAGFERIQTFLLRPALHDFRGLFPKTVPSDETDDQSLAIEIRDLRIGEKKPVLENVNLEMLGGSLTIISGPVGSGKSTLLRSVLGEVSPAAGCIKVSTKKIAYCSQRPWLPSGSAKKVILGMTEPGDDERWYKEVVEVCCLSHDFEALRDGEETEIGSRGMNLSGGQRQRVALARALFARCEIVLLDDCFSGLDGETEHNIFESLFGSTGLFKRLRTTVVLVANSTQYFQAADQIVILGDGGVKEQGTWQELKTKSSTIMKFVPRTKEGSASALVAGFDRLSAQMRARDEAEVDLSRQTGDLALYGYYVGFAGLANILLVNGFTVAYSFFITIPQYWLQLWTQSNGSSPIFWILGFLSLSVMSWALTSLQVWIQTTSTAARYRDKRTDIVLLQDRQRLNPKQARTSLTLACPKLTATRFSQDIQLIDKNLPTTFSNVGVQVFKLFMQAVLLFIAQKYLAMSLPACMLLVYLVQKIYLRTSRQLRFLELESRAEVFSSFLESIEGLETIRAFTWRRQTIDENILRVSNSQRPDFLLLSLQRWLNIVLDLLAAALASSVVAIAVIFRGRISGGQVGVGLNIMLVANTTLLKLVENWTTLEISLGAVARLKGLEKETSSEGTGREDFEPDMSWPSKGGVEIKDITASYHADSVALRNLSLNIEAGQRVIVCGRTGSGKSSLLLTLLRILEVQSGKIEVDGVDISRVRLGFLRQRCFITVSQDALLLSNETLRFNLDPEVSLSDDILIDGLARCGLWKHFLASDTEVNVPDFAQHPILDTKISLFSELSVGQCQLFALCRGIIKANAMRVGGVKSIVLLDEVTSSLDHATESTIHGIIDEEFTGKGHTVIIVAHRLSVLSEYMRPGRDIVAMLGDGKLVEVIRDLRGDTLKTLGEKR</sequence>
<evidence type="ECO:0000256" key="6">
    <source>
        <dbReference type="ARBA" id="ARBA00022989"/>
    </source>
</evidence>
<feature type="domain" description="ABC transporter" evidence="9">
    <location>
        <begin position="588"/>
        <end position="821"/>
    </location>
</feature>
<keyword evidence="2" id="KW-0813">Transport</keyword>
<dbReference type="Pfam" id="PF00664">
    <property type="entry name" value="ABC_membrane"/>
    <property type="match status" value="2"/>
</dbReference>
<dbReference type="CDD" id="cd18579">
    <property type="entry name" value="ABC_6TM_ABCC_D1"/>
    <property type="match status" value="1"/>
</dbReference>
<feature type="transmembrane region" description="Helical" evidence="8">
    <location>
        <begin position="1097"/>
        <end position="1120"/>
    </location>
</feature>
<dbReference type="InterPro" id="IPR011527">
    <property type="entry name" value="ABC1_TM_dom"/>
</dbReference>
<dbReference type="OrthoDB" id="4139357at2759"/>
<dbReference type="PROSITE" id="PS50893">
    <property type="entry name" value="ABC_TRANSPORTER_2"/>
    <property type="match status" value="2"/>
</dbReference>
<evidence type="ECO:0000256" key="4">
    <source>
        <dbReference type="ARBA" id="ARBA00022741"/>
    </source>
</evidence>
<keyword evidence="3 8" id="KW-0812">Transmembrane</keyword>
<dbReference type="GO" id="GO:0016020">
    <property type="term" value="C:membrane"/>
    <property type="evidence" value="ECO:0007669"/>
    <property type="project" value="UniProtKB-SubCell"/>
</dbReference>
<feature type="transmembrane region" description="Helical" evidence="8">
    <location>
        <begin position="159"/>
        <end position="177"/>
    </location>
</feature>
<dbReference type="GO" id="GO:0016887">
    <property type="term" value="F:ATP hydrolysis activity"/>
    <property type="evidence" value="ECO:0007669"/>
    <property type="project" value="InterPro"/>
</dbReference>
<dbReference type="Gene3D" id="3.40.50.300">
    <property type="entry name" value="P-loop containing nucleotide triphosphate hydrolases"/>
    <property type="match status" value="2"/>
</dbReference>
<dbReference type="InterPro" id="IPR050173">
    <property type="entry name" value="ABC_transporter_C-like"/>
</dbReference>
<evidence type="ECO:0000256" key="1">
    <source>
        <dbReference type="ARBA" id="ARBA00004141"/>
    </source>
</evidence>
<feature type="transmembrane region" description="Helical" evidence="8">
    <location>
        <begin position="312"/>
        <end position="332"/>
    </location>
</feature>
<feature type="domain" description="ABC transmembrane type-1" evidence="10">
    <location>
        <begin position="279"/>
        <end position="555"/>
    </location>
</feature>
<dbReference type="CDD" id="cd18580">
    <property type="entry name" value="ABC_6TM_ABCC_D2"/>
    <property type="match status" value="1"/>
</dbReference>
<evidence type="ECO:0000259" key="9">
    <source>
        <dbReference type="PROSITE" id="PS50893"/>
    </source>
</evidence>
<keyword evidence="12" id="KW-1185">Reference proteome</keyword>
<dbReference type="SMART" id="SM00382">
    <property type="entry name" value="AAA"/>
    <property type="match status" value="2"/>
</dbReference>
<keyword evidence="7 8" id="KW-0472">Membrane</keyword>
<feature type="transmembrane region" description="Helical" evidence="8">
    <location>
        <begin position="861"/>
        <end position="886"/>
    </location>
</feature>
<name>A0A1L7WIZ0_9HELO</name>
<feature type="transmembrane region" description="Helical" evidence="8">
    <location>
        <begin position="492"/>
        <end position="516"/>
    </location>
</feature>
<dbReference type="PANTHER" id="PTHR24223:SF345">
    <property type="entry name" value="ABC MULTIDRUG TRANSPORTER (EUROFUNG)"/>
    <property type="match status" value="1"/>
</dbReference>
<evidence type="ECO:0000256" key="2">
    <source>
        <dbReference type="ARBA" id="ARBA00022448"/>
    </source>
</evidence>
<feature type="transmembrane region" description="Helical" evidence="8">
    <location>
        <begin position="73"/>
        <end position="91"/>
    </location>
</feature>
<dbReference type="GO" id="GO:0005524">
    <property type="term" value="F:ATP binding"/>
    <property type="evidence" value="ECO:0007669"/>
    <property type="project" value="UniProtKB-KW"/>
</dbReference>
<dbReference type="GO" id="GO:0140359">
    <property type="term" value="F:ABC-type transporter activity"/>
    <property type="evidence" value="ECO:0007669"/>
    <property type="project" value="InterPro"/>
</dbReference>
<reference evidence="11 12" key="1">
    <citation type="submission" date="2016-03" db="EMBL/GenBank/DDBJ databases">
        <authorList>
            <person name="Ploux O."/>
        </authorList>
    </citation>
    <scope>NUCLEOTIDE SEQUENCE [LARGE SCALE GENOMIC DNA]</scope>
    <source>
        <strain evidence="11 12">UAMH 11012</strain>
    </source>
</reference>
<feature type="transmembrane region" description="Helical" evidence="8">
    <location>
        <begin position="103"/>
        <end position="123"/>
    </location>
</feature>
<evidence type="ECO:0000256" key="8">
    <source>
        <dbReference type="SAM" id="Phobius"/>
    </source>
</evidence>
<evidence type="ECO:0000313" key="11">
    <source>
        <dbReference type="EMBL" id="CZR52737.1"/>
    </source>
</evidence>
<proteinExistence type="predicted"/>
<comment type="subcellular location">
    <subcellularLocation>
        <location evidence="1">Membrane</location>
        <topology evidence="1">Multi-pass membrane protein</topology>
    </subcellularLocation>
</comment>
<evidence type="ECO:0000256" key="7">
    <source>
        <dbReference type="ARBA" id="ARBA00023136"/>
    </source>
</evidence>
<evidence type="ECO:0000259" key="10">
    <source>
        <dbReference type="PROSITE" id="PS50929"/>
    </source>
</evidence>
<dbReference type="InterPro" id="IPR027417">
    <property type="entry name" value="P-loop_NTPase"/>
</dbReference>
<dbReference type="Gene3D" id="1.20.1560.10">
    <property type="entry name" value="ABC transporter type 1, transmembrane domain"/>
    <property type="match status" value="2"/>
</dbReference>
<dbReference type="SUPFAM" id="SSF52540">
    <property type="entry name" value="P-loop containing nucleoside triphosphate hydrolases"/>
    <property type="match status" value="2"/>
</dbReference>
<dbReference type="InterPro" id="IPR003593">
    <property type="entry name" value="AAA+_ATPase"/>
</dbReference>
<protein>
    <submittedName>
        <fullName evidence="11">Related to multidrug resistance protein</fullName>
    </submittedName>
</protein>
<feature type="transmembrane region" description="Helical" evidence="8">
    <location>
        <begin position="35"/>
        <end position="53"/>
    </location>
</feature>
<dbReference type="PROSITE" id="PS50929">
    <property type="entry name" value="ABC_TM1F"/>
    <property type="match status" value="2"/>
</dbReference>
<dbReference type="InterPro" id="IPR044746">
    <property type="entry name" value="ABCC_6TM_D1"/>
</dbReference>
<dbReference type="InterPro" id="IPR017871">
    <property type="entry name" value="ABC_transporter-like_CS"/>
</dbReference>
<feature type="domain" description="ABC transmembrane type-1" evidence="10">
    <location>
        <begin position="973"/>
        <end position="1154"/>
    </location>
</feature>
<organism evidence="11 12">
    <name type="scientific">Phialocephala subalpina</name>
    <dbReference type="NCBI Taxonomy" id="576137"/>
    <lineage>
        <taxon>Eukaryota</taxon>
        <taxon>Fungi</taxon>
        <taxon>Dikarya</taxon>
        <taxon>Ascomycota</taxon>
        <taxon>Pezizomycotina</taxon>
        <taxon>Leotiomycetes</taxon>
        <taxon>Helotiales</taxon>
        <taxon>Mollisiaceae</taxon>
        <taxon>Phialocephala</taxon>
        <taxon>Phialocephala fortinii species complex</taxon>
    </lineage>
</organism>
<feature type="transmembrane region" description="Helical" evidence="8">
    <location>
        <begin position="1005"/>
        <end position="1028"/>
    </location>
</feature>
<feature type="transmembrane region" description="Helical" evidence="8">
    <location>
        <begin position="906"/>
        <end position="929"/>
    </location>
</feature>
<dbReference type="InterPro" id="IPR036640">
    <property type="entry name" value="ABC1_TM_sf"/>
</dbReference>
<dbReference type="Proteomes" id="UP000184330">
    <property type="component" value="Unassembled WGS sequence"/>
</dbReference>
<keyword evidence="5" id="KW-0067">ATP-binding</keyword>
<dbReference type="PROSITE" id="PS00211">
    <property type="entry name" value="ABC_TRANSPORTER_1"/>
    <property type="match status" value="2"/>
</dbReference>
<dbReference type="InterPro" id="IPR044726">
    <property type="entry name" value="ABCC_6TM_D2"/>
</dbReference>
<feature type="transmembrane region" description="Helical" evidence="8">
    <location>
        <begin position="409"/>
        <end position="429"/>
    </location>
</feature>
<keyword evidence="4" id="KW-0547">Nucleotide-binding</keyword>
<evidence type="ECO:0000313" key="12">
    <source>
        <dbReference type="Proteomes" id="UP000184330"/>
    </source>
</evidence>
<dbReference type="InterPro" id="IPR003439">
    <property type="entry name" value="ABC_transporter-like_ATP-bd"/>
</dbReference>
<keyword evidence="6 8" id="KW-1133">Transmembrane helix</keyword>
<dbReference type="SUPFAM" id="SSF90123">
    <property type="entry name" value="ABC transporter transmembrane region"/>
    <property type="match status" value="2"/>
</dbReference>
<dbReference type="Pfam" id="PF00005">
    <property type="entry name" value="ABC_tran"/>
    <property type="match status" value="2"/>
</dbReference>